<dbReference type="RefSeq" id="WP_103225640.1">
    <property type="nucleotide sequence ID" value="NZ_PPCN01000022.1"/>
</dbReference>
<gene>
    <name evidence="2" type="ORF">CLV41_12253</name>
</gene>
<keyword evidence="1" id="KW-0472">Membrane</keyword>
<keyword evidence="1" id="KW-1133">Transmembrane helix</keyword>
<feature type="transmembrane region" description="Helical" evidence="1">
    <location>
        <begin position="82"/>
        <end position="104"/>
    </location>
</feature>
<proteinExistence type="predicted"/>
<organism evidence="2 3">
    <name type="scientific">Roseibium marinum</name>
    <dbReference type="NCBI Taxonomy" id="281252"/>
    <lineage>
        <taxon>Bacteria</taxon>
        <taxon>Pseudomonadati</taxon>
        <taxon>Pseudomonadota</taxon>
        <taxon>Alphaproteobacteria</taxon>
        <taxon>Hyphomicrobiales</taxon>
        <taxon>Stappiaceae</taxon>
        <taxon>Roseibium</taxon>
    </lineage>
</organism>
<dbReference type="AlphaFoldDB" id="A0A2S3UJM0"/>
<dbReference type="Proteomes" id="UP000236959">
    <property type="component" value="Unassembled WGS sequence"/>
</dbReference>
<keyword evidence="1" id="KW-0812">Transmembrane</keyword>
<evidence type="ECO:0000256" key="1">
    <source>
        <dbReference type="SAM" id="Phobius"/>
    </source>
</evidence>
<accession>A0A2S3UJM0</accession>
<evidence type="ECO:0000313" key="3">
    <source>
        <dbReference type="Proteomes" id="UP000236959"/>
    </source>
</evidence>
<name>A0A2S3UJM0_9HYPH</name>
<keyword evidence="3" id="KW-1185">Reference proteome</keyword>
<reference evidence="2 3" key="1">
    <citation type="submission" date="2018-01" db="EMBL/GenBank/DDBJ databases">
        <title>Genomic Encyclopedia of Archaeal and Bacterial Type Strains, Phase II (KMG-II): from individual species to whole genera.</title>
        <authorList>
            <person name="Goeker M."/>
        </authorList>
    </citation>
    <scope>NUCLEOTIDE SEQUENCE [LARGE SCALE GENOMIC DNA]</scope>
    <source>
        <strain evidence="2 3">DSM 17023</strain>
    </source>
</reference>
<dbReference type="EMBL" id="PPCN01000022">
    <property type="protein sequence ID" value="POF27773.1"/>
    <property type="molecule type" value="Genomic_DNA"/>
</dbReference>
<evidence type="ECO:0000313" key="2">
    <source>
        <dbReference type="EMBL" id="POF27773.1"/>
    </source>
</evidence>
<protein>
    <submittedName>
        <fullName evidence="2">Uncharacterized protein</fullName>
    </submittedName>
</protein>
<comment type="caution">
    <text evidence="2">The sequence shown here is derived from an EMBL/GenBank/DDBJ whole genome shotgun (WGS) entry which is preliminary data.</text>
</comment>
<sequence length="110" mass="12373">MKTAFTGRTLWIINDNLKNAERRDAMFKFYLETKKFADKPEEEGGLSEAEANMLESLVQQIGDFQGKMLQDTMISFVAKSAAALYFSSLALFAVGVVWCILAVFDVTKFN</sequence>